<reference evidence="1" key="1">
    <citation type="submission" date="2019-08" db="EMBL/GenBank/DDBJ databases">
        <authorList>
            <person name="Kucharzyk K."/>
            <person name="Murdoch R.W."/>
            <person name="Higgins S."/>
            <person name="Loffler F."/>
        </authorList>
    </citation>
    <scope>NUCLEOTIDE SEQUENCE</scope>
</reference>
<evidence type="ECO:0000313" key="1">
    <source>
        <dbReference type="EMBL" id="MPN42703.1"/>
    </source>
</evidence>
<name>A0A645I5G3_9ZZZZ</name>
<dbReference type="EMBL" id="VSSQ01100625">
    <property type="protein sequence ID" value="MPN42703.1"/>
    <property type="molecule type" value="Genomic_DNA"/>
</dbReference>
<protein>
    <submittedName>
        <fullName evidence="1">Uncharacterized protein</fullName>
    </submittedName>
</protein>
<sequence>MAEEWSQPIDTDFHGFFDEPLVALHLFSRSESNLEIKVPPFVFLYAVLDTYNALFGIRLKQYAFIEKSFPVSNGQFFSFPHTEYFNTVL</sequence>
<comment type="caution">
    <text evidence="1">The sequence shown here is derived from an EMBL/GenBank/DDBJ whole genome shotgun (WGS) entry which is preliminary data.</text>
</comment>
<organism evidence="1">
    <name type="scientific">bioreactor metagenome</name>
    <dbReference type="NCBI Taxonomy" id="1076179"/>
    <lineage>
        <taxon>unclassified sequences</taxon>
        <taxon>metagenomes</taxon>
        <taxon>ecological metagenomes</taxon>
    </lineage>
</organism>
<proteinExistence type="predicted"/>
<dbReference type="AlphaFoldDB" id="A0A645I5G3"/>
<gene>
    <name evidence="1" type="ORF">SDC9_190260</name>
</gene>
<accession>A0A645I5G3</accession>